<feature type="compositionally biased region" description="Low complexity" evidence="1">
    <location>
        <begin position="187"/>
        <end position="203"/>
    </location>
</feature>
<evidence type="ECO:0000313" key="2">
    <source>
        <dbReference type="EMBL" id="KAK1399576.1"/>
    </source>
</evidence>
<reference evidence="2" key="2">
    <citation type="submission" date="2023-05" db="EMBL/GenBank/DDBJ databases">
        <authorList>
            <person name="Schelkunov M.I."/>
        </authorList>
    </citation>
    <scope>NUCLEOTIDE SEQUENCE</scope>
    <source>
        <strain evidence="2">Hsosn_3</strain>
        <tissue evidence="2">Leaf</tissue>
    </source>
</reference>
<dbReference type="AlphaFoldDB" id="A0AAD8J9E5"/>
<feature type="compositionally biased region" description="Low complexity" evidence="1">
    <location>
        <begin position="46"/>
        <end position="62"/>
    </location>
</feature>
<feature type="region of interest" description="Disordered" evidence="1">
    <location>
        <begin position="187"/>
        <end position="250"/>
    </location>
</feature>
<organism evidence="2 3">
    <name type="scientific">Heracleum sosnowskyi</name>
    <dbReference type="NCBI Taxonomy" id="360622"/>
    <lineage>
        <taxon>Eukaryota</taxon>
        <taxon>Viridiplantae</taxon>
        <taxon>Streptophyta</taxon>
        <taxon>Embryophyta</taxon>
        <taxon>Tracheophyta</taxon>
        <taxon>Spermatophyta</taxon>
        <taxon>Magnoliopsida</taxon>
        <taxon>eudicotyledons</taxon>
        <taxon>Gunneridae</taxon>
        <taxon>Pentapetalae</taxon>
        <taxon>asterids</taxon>
        <taxon>campanulids</taxon>
        <taxon>Apiales</taxon>
        <taxon>Apiaceae</taxon>
        <taxon>Apioideae</taxon>
        <taxon>apioid superclade</taxon>
        <taxon>Tordylieae</taxon>
        <taxon>Tordyliinae</taxon>
        <taxon>Heracleum</taxon>
    </lineage>
</organism>
<sequence length="284" mass="30849">MDHLVEQKLAGVDFQTGEKQKHGSAGRDKNALHSSILDEAAIVCSSTSGNSTTSGNHKSSSTLDQDMDIRKNTDAKGLPPPPKRSHKYADDNKPELQRSQTFGQRIMGNMKESRLLRTFTSKSIVSVPDVLLACHTSSVVSMDHLVEQKLAGVDFQTGEKQKHGSAGRDKNALHSSILDEAAIVCSSTSGNSTTSGNHKSSSTLDQDMDIRKNTDAKGLPPPPKRSHKYADDNKPELQRSQTFGQRIMGNMKESRLLRTFTSKSIVSVPDVPSSPSKMGIKVHA</sequence>
<comment type="caution">
    <text evidence="2">The sequence shown here is derived from an EMBL/GenBank/DDBJ whole genome shotgun (WGS) entry which is preliminary data.</text>
</comment>
<name>A0AAD8J9E5_9APIA</name>
<feature type="region of interest" description="Disordered" evidence="1">
    <location>
        <begin position="46"/>
        <end position="102"/>
    </location>
</feature>
<evidence type="ECO:0000313" key="3">
    <source>
        <dbReference type="Proteomes" id="UP001237642"/>
    </source>
</evidence>
<keyword evidence="3" id="KW-1185">Reference proteome</keyword>
<feature type="compositionally biased region" description="Basic and acidic residues" evidence="1">
    <location>
        <begin position="87"/>
        <end position="96"/>
    </location>
</feature>
<dbReference type="EMBL" id="JAUIZM010000002">
    <property type="protein sequence ID" value="KAK1399576.1"/>
    <property type="molecule type" value="Genomic_DNA"/>
</dbReference>
<feature type="compositionally biased region" description="Basic and acidic residues" evidence="1">
    <location>
        <begin position="228"/>
        <end position="237"/>
    </location>
</feature>
<proteinExistence type="predicted"/>
<dbReference type="Proteomes" id="UP001237642">
    <property type="component" value="Unassembled WGS sequence"/>
</dbReference>
<gene>
    <name evidence="2" type="ORF">POM88_009439</name>
</gene>
<feature type="region of interest" description="Disordered" evidence="1">
    <location>
        <begin position="1"/>
        <end position="32"/>
    </location>
</feature>
<evidence type="ECO:0000256" key="1">
    <source>
        <dbReference type="SAM" id="MobiDB-lite"/>
    </source>
</evidence>
<protein>
    <submittedName>
        <fullName evidence="2">Uncharacterized protein</fullName>
    </submittedName>
</protein>
<accession>A0AAD8J9E5</accession>
<reference evidence="2" key="1">
    <citation type="submission" date="2023-02" db="EMBL/GenBank/DDBJ databases">
        <title>Genome of toxic invasive species Heracleum sosnowskyi carries increased number of genes despite the absence of recent whole-genome duplications.</title>
        <authorList>
            <person name="Schelkunov M."/>
            <person name="Shtratnikova V."/>
            <person name="Makarenko M."/>
            <person name="Klepikova A."/>
            <person name="Omelchenko D."/>
            <person name="Novikova G."/>
            <person name="Obukhova E."/>
            <person name="Bogdanov V."/>
            <person name="Penin A."/>
            <person name="Logacheva M."/>
        </authorList>
    </citation>
    <scope>NUCLEOTIDE SEQUENCE</scope>
    <source>
        <strain evidence="2">Hsosn_3</strain>
        <tissue evidence="2">Leaf</tissue>
    </source>
</reference>
<feature type="compositionally biased region" description="Basic and acidic residues" evidence="1">
    <location>
        <begin position="16"/>
        <end position="31"/>
    </location>
</feature>